<comment type="caution">
    <text evidence="2">The sequence shown here is derived from an EMBL/GenBank/DDBJ whole genome shotgun (WGS) entry which is preliminary data.</text>
</comment>
<dbReference type="SMART" id="SM00871">
    <property type="entry name" value="AraC_E_bind"/>
    <property type="match status" value="1"/>
</dbReference>
<dbReference type="EMBL" id="QLMA01000003">
    <property type="protein sequence ID" value="RAJ83252.1"/>
    <property type="molecule type" value="Genomic_DNA"/>
</dbReference>
<dbReference type="PANTHER" id="PTHR36444:SF2">
    <property type="entry name" value="TRANSCRIPTIONAL REGULATOR PROTEIN YOBU-RELATED"/>
    <property type="match status" value="1"/>
</dbReference>
<dbReference type="OrthoDB" id="9801008at2"/>
<sequence>MKIIGIAVRTTNQESKAAGDIGKLWEQFYSENLLDKIPNKVSNDIYSIYTDYVSDYTEDYTTILGVAVSSLESIPEGMVGRDFPEAHFREYLVEGEMPQAVVATWVDIWKHDKELKRKYTYDFELYQADAPVKIFIAI</sequence>
<protein>
    <submittedName>
        <fullName evidence="2">Putative transcriptional regulator YdeE</fullName>
    </submittedName>
</protein>
<feature type="domain" description="AraC effector-binding" evidence="1">
    <location>
        <begin position="1"/>
        <end position="133"/>
    </location>
</feature>
<dbReference type="AlphaFoldDB" id="A0A327W384"/>
<organism evidence="2 3">
    <name type="scientific">Chitinophaga dinghuensis</name>
    <dbReference type="NCBI Taxonomy" id="1539050"/>
    <lineage>
        <taxon>Bacteria</taxon>
        <taxon>Pseudomonadati</taxon>
        <taxon>Bacteroidota</taxon>
        <taxon>Chitinophagia</taxon>
        <taxon>Chitinophagales</taxon>
        <taxon>Chitinophagaceae</taxon>
        <taxon>Chitinophaga</taxon>
    </lineage>
</organism>
<evidence type="ECO:0000259" key="1">
    <source>
        <dbReference type="SMART" id="SM00871"/>
    </source>
</evidence>
<dbReference type="Gene3D" id="3.20.80.10">
    <property type="entry name" value="Regulatory factor, effector binding domain"/>
    <property type="match status" value="1"/>
</dbReference>
<proteinExistence type="predicted"/>
<dbReference type="Pfam" id="PF14526">
    <property type="entry name" value="Cass2"/>
    <property type="match status" value="1"/>
</dbReference>
<evidence type="ECO:0000313" key="3">
    <source>
        <dbReference type="Proteomes" id="UP000249819"/>
    </source>
</evidence>
<evidence type="ECO:0000313" key="2">
    <source>
        <dbReference type="EMBL" id="RAJ83252.1"/>
    </source>
</evidence>
<keyword evidence="3" id="KW-1185">Reference proteome</keyword>
<dbReference type="InterPro" id="IPR029441">
    <property type="entry name" value="Cass2"/>
</dbReference>
<gene>
    <name evidence="2" type="ORF">CLV59_103213</name>
</gene>
<accession>A0A327W384</accession>
<reference evidence="2 3" key="1">
    <citation type="submission" date="2018-06" db="EMBL/GenBank/DDBJ databases">
        <title>Genomic Encyclopedia of Archaeal and Bacterial Type Strains, Phase II (KMG-II): from individual species to whole genera.</title>
        <authorList>
            <person name="Goeker M."/>
        </authorList>
    </citation>
    <scope>NUCLEOTIDE SEQUENCE [LARGE SCALE GENOMIC DNA]</scope>
    <source>
        <strain evidence="2 3">DSM 29821</strain>
    </source>
</reference>
<dbReference type="SUPFAM" id="SSF55136">
    <property type="entry name" value="Probable bacterial effector-binding domain"/>
    <property type="match status" value="1"/>
</dbReference>
<name>A0A327W384_9BACT</name>
<dbReference type="Proteomes" id="UP000249819">
    <property type="component" value="Unassembled WGS sequence"/>
</dbReference>
<dbReference type="InterPro" id="IPR053182">
    <property type="entry name" value="YobU-like_regulator"/>
</dbReference>
<dbReference type="InterPro" id="IPR010499">
    <property type="entry name" value="AraC_E-bd"/>
</dbReference>
<dbReference type="PANTHER" id="PTHR36444">
    <property type="entry name" value="TRANSCRIPTIONAL REGULATOR PROTEIN YOBU-RELATED"/>
    <property type="match status" value="1"/>
</dbReference>
<dbReference type="InterPro" id="IPR011256">
    <property type="entry name" value="Reg_factor_effector_dom_sf"/>
</dbReference>
<dbReference type="RefSeq" id="WP_111591911.1">
    <property type="nucleotide sequence ID" value="NZ_QLMA01000003.1"/>
</dbReference>